<keyword evidence="11" id="KW-0106">Calcium</keyword>
<keyword evidence="10" id="KW-0677">Repeat</keyword>
<dbReference type="SUPFAM" id="SSF47473">
    <property type="entry name" value="EF-hand"/>
    <property type="match status" value="1"/>
</dbReference>
<dbReference type="AlphaFoldDB" id="A0A7I8V947"/>
<evidence type="ECO:0000256" key="14">
    <source>
        <dbReference type="ARBA" id="ARBA00023242"/>
    </source>
</evidence>
<keyword evidence="7" id="KW-0597">Phosphoprotein</keyword>
<feature type="domain" description="EF-hand" evidence="17">
    <location>
        <begin position="147"/>
        <end position="182"/>
    </location>
</feature>
<dbReference type="CDD" id="cd00051">
    <property type="entry name" value="EFh"/>
    <property type="match status" value="1"/>
</dbReference>
<proteinExistence type="inferred from homology"/>
<evidence type="ECO:0000256" key="5">
    <source>
        <dbReference type="ARBA" id="ARBA00022475"/>
    </source>
</evidence>
<evidence type="ECO:0000313" key="18">
    <source>
        <dbReference type="EMBL" id="CAD5112836.1"/>
    </source>
</evidence>
<keyword evidence="4" id="KW-0813">Transport</keyword>
<evidence type="ECO:0000256" key="3">
    <source>
        <dbReference type="ARBA" id="ARBA00004496"/>
    </source>
</evidence>
<evidence type="ECO:0000256" key="2">
    <source>
        <dbReference type="ARBA" id="ARBA00004236"/>
    </source>
</evidence>
<name>A0A7I8V947_9ANNE</name>
<evidence type="ECO:0000256" key="6">
    <source>
        <dbReference type="ARBA" id="ARBA00022490"/>
    </source>
</evidence>
<dbReference type="InterPro" id="IPR051875">
    <property type="entry name" value="Calcineurin_B_homologous"/>
</dbReference>
<keyword evidence="9" id="KW-0479">Metal-binding</keyword>
<dbReference type="GO" id="GO:0005886">
    <property type="term" value="C:plasma membrane"/>
    <property type="evidence" value="ECO:0007669"/>
    <property type="project" value="UniProtKB-SubCell"/>
</dbReference>
<dbReference type="GO" id="GO:0015031">
    <property type="term" value="P:protein transport"/>
    <property type="evidence" value="ECO:0007669"/>
    <property type="project" value="UniProtKB-KW"/>
</dbReference>
<dbReference type="PROSITE" id="PS50222">
    <property type="entry name" value="EF_HAND_2"/>
    <property type="match status" value="2"/>
</dbReference>
<dbReference type="OrthoDB" id="191686at2759"/>
<dbReference type="InterPro" id="IPR002048">
    <property type="entry name" value="EF_hand_dom"/>
</dbReference>
<keyword evidence="19" id="KW-1185">Reference proteome</keyword>
<gene>
    <name evidence="18" type="ORF">DGYR_LOCUS1906</name>
</gene>
<comment type="subcellular location">
    <subcellularLocation>
        <location evidence="2">Cell membrane</location>
    </subcellularLocation>
    <subcellularLocation>
        <location evidence="3">Cytoplasm</location>
    </subcellularLocation>
    <subcellularLocation>
        <location evidence="1">Nucleus</location>
    </subcellularLocation>
</comment>
<evidence type="ECO:0000256" key="11">
    <source>
        <dbReference type="ARBA" id="ARBA00022837"/>
    </source>
</evidence>
<dbReference type="PROSITE" id="PS00018">
    <property type="entry name" value="EF_HAND_1"/>
    <property type="match status" value="1"/>
</dbReference>
<evidence type="ECO:0000256" key="15">
    <source>
        <dbReference type="ARBA" id="ARBA00023288"/>
    </source>
</evidence>
<keyword evidence="8" id="KW-0519">Myristate</keyword>
<dbReference type="GO" id="GO:0005737">
    <property type="term" value="C:cytoplasm"/>
    <property type="evidence" value="ECO:0007669"/>
    <property type="project" value="UniProtKB-SubCell"/>
</dbReference>
<organism evidence="18 19">
    <name type="scientific">Dimorphilus gyrociliatus</name>
    <dbReference type="NCBI Taxonomy" id="2664684"/>
    <lineage>
        <taxon>Eukaryota</taxon>
        <taxon>Metazoa</taxon>
        <taxon>Spiralia</taxon>
        <taxon>Lophotrochozoa</taxon>
        <taxon>Annelida</taxon>
        <taxon>Polychaeta</taxon>
        <taxon>Polychaeta incertae sedis</taxon>
        <taxon>Dinophilidae</taxon>
        <taxon>Dimorphilus</taxon>
    </lineage>
</organism>
<dbReference type="PANTHER" id="PTHR46002">
    <property type="entry name" value="EG:114D9.1 PROTEIN-RELATED"/>
    <property type="match status" value="1"/>
</dbReference>
<reference evidence="18 19" key="1">
    <citation type="submission" date="2020-08" db="EMBL/GenBank/DDBJ databases">
        <authorList>
            <person name="Hejnol A."/>
        </authorList>
    </citation>
    <scope>NUCLEOTIDE SEQUENCE [LARGE SCALE GENOMIC DNA]</scope>
</reference>
<evidence type="ECO:0000256" key="8">
    <source>
        <dbReference type="ARBA" id="ARBA00022707"/>
    </source>
</evidence>
<evidence type="ECO:0000256" key="7">
    <source>
        <dbReference type="ARBA" id="ARBA00022553"/>
    </source>
</evidence>
<dbReference type="Proteomes" id="UP000549394">
    <property type="component" value="Unassembled WGS sequence"/>
</dbReference>
<protein>
    <submittedName>
        <fullName evidence="18">DgyrCDS2048</fullName>
    </submittedName>
</protein>
<keyword evidence="15" id="KW-0449">Lipoprotein</keyword>
<keyword evidence="5" id="KW-1003">Cell membrane</keyword>
<evidence type="ECO:0000256" key="16">
    <source>
        <dbReference type="ARBA" id="ARBA00038164"/>
    </source>
</evidence>
<evidence type="ECO:0000256" key="12">
    <source>
        <dbReference type="ARBA" id="ARBA00022927"/>
    </source>
</evidence>
<comment type="similarity">
    <text evidence="16">Belongs to the calcineurin regulatory subunit family. CHP subfamily.</text>
</comment>
<accession>A0A7I8V947</accession>
<dbReference type="GO" id="GO:0005634">
    <property type="term" value="C:nucleus"/>
    <property type="evidence" value="ECO:0007669"/>
    <property type="project" value="UniProtKB-SubCell"/>
</dbReference>
<dbReference type="EMBL" id="CAJFCJ010000003">
    <property type="protein sequence ID" value="CAD5112836.1"/>
    <property type="molecule type" value="Genomic_DNA"/>
</dbReference>
<keyword evidence="13" id="KW-0472">Membrane</keyword>
<dbReference type="Gene3D" id="1.10.238.10">
    <property type="entry name" value="EF-hand"/>
    <property type="match status" value="1"/>
</dbReference>
<evidence type="ECO:0000256" key="1">
    <source>
        <dbReference type="ARBA" id="ARBA00004123"/>
    </source>
</evidence>
<comment type="caution">
    <text evidence="18">The sequence shown here is derived from an EMBL/GenBank/DDBJ whole genome shotgun (WGS) entry which is preliminary data.</text>
</comment>
<evidence type="ECO:0000256" key="13">
    <source>
        <dbReference type="ARBA" id="ARBA00023136"/>
    </source>
</evidence>
<dbReference type="InterPro" id="IPR018247">
    <property type="entry name" value="EF_Hand_1_Ca_BS"/>
</dbReference>
<keyword evidence="6" id="KW-0963">Cytoplasm</keyword>
<dbReference type="GO" id="GO:0005509">
    <property type="term" value="F:calcium ion binding"/>
    <property type="evidence" value="ECO:0007669"/>
    <property type="project" value="InterPro"/>
</dbReference>
<evidence type="ECO:0000256" key="10">
    <source>
        <dbReference type="ARBA" id="ARBA00022737"/>
    </source>
</evidence>
<dbReference type="Pfam" id="PF13499">
    <property type="entry name" value="EF-hand_7"/>
    <property type="match status" value="1"/>
</dbReference>
<evidence type="ECO:0000256" key="9">
    <source>
        <dbReference type="ARBA" id="ARBA00022723"/>
    </source>
</evidence>
<evidence type="ECO:0000259" key="17">
    <source>
        <dbReference type="PROSITE" id="PS50222"/>
    </source>
</evidence>
<evidence type="ECO:0000313" key="19">
    <source>
        <dbReference type="Proteomes" id="UP000549394"/>
    </source>
</evidence>
<dbReference type="InterPro" id="IPR011992">
    <property type="entry name" value="EF-hand-dom_pair"/>
</dbReference>
<keyword evidence="12" id="KW-0653">Protein transport</keyword>
<dbReference type="SMART" id="SM00054">
    <property type="entry name" value="EFh"/>
    <property type="match status" value="2"/>
</dbReference>
<feature type="domain" description="EF-hand" evidence="17">
    <location>
        <begin position="106"/>
        <end position="141"/>
    </location>
</feature>
<keyword evidence="14" id="KW-0539">Nucleus</keyword>
<sequence length="191" mass="21956">MGSKASVLLQDEELIDIENKTGFSGNQINRLYSRFTCLDKGSKGYLSREDFLRIPELAINPLGERIIQSFFAENTEGVNFKNFMKVLATFRPISREKTTAADELNNRQAKLRFAFNMYDIGNDNEITREELLAVLHMMVGTNISEEQLASIVDRTLAEADFDHDDKIGWDDFEKVMQKVDVEQKMSIRFLN</sequence>
<evidence type="ECO:0000256" key="4">
    <source>
        <dbReference type="ARBA" id="ARBA00022448"/>
    </source>
</evidence>